<evidence type="ECO:0000313" key="6">
    <source>
        <dbReference type="Proteomes" id="UP000565628"/>
    </source>
</evidence>
<feature type="compositionally biased region" description="Basic and acidic residues" evidence="1">
    <location>
        <begin position="7"/>
        <end position="23"/>
    </location>
</feature>
<dbReference type="Proteomes" id="UP000565628">
    <property type="component" value="Unassembled WGS sequence"/>
</dbReference>
<feature type="region of interest" description="Disordered" evidence="1">
    <location>
        <begin position="1"/>
        <end position="23"/>
    </location>
</feature>
<dbReference type="InterPro" id="IPR031681">
    <property type="entry name" value="YwqH-like"/>
</dbReference>
<gene>
    <name evidence="2" type="ORF">HCB69_14615</name>
    <name evidence="3" type="ORF">HCC36_15940</name>
    <name evidence="4" type="ORF">HCJ81_09405</name>
</gene>
<dbReference type="RefSeq" id="WP_185630046.1">
    <property type="nucleotide sequence ID" value="NZ_JAARZS010000051.1"/>
</dbReference>
<proteinExistence type="predicted"/>
<organism evidence="3 5">
    <name type="scientific">Listeria booriae</name>
    <dbReference type="NCBI Taxonomy" id="1552123"/>
    <lineage>
        <taxon>Bacteria</taxon>
        <taxon>Bacillati</taxon>
        <taxon>Bacillota</taxon>
        <taxon>Bacilli</taxon>
        <taxon>Bacillales</taxon>
        <taxon>Listeriaceae</taxon>
        <taxon>Listeria</taxon>
    </lineage>
</organism>
<evidence type="ECO:0000313" key="7">
    <source>
        <dbReference type="Proteomes" id="UP000585696"/>
    </source>
</evidence>
<dbReference type="EMBL" id="JAARZS010000051">
    <property type="protein sequence ID" value="MBC2285604.1"/>
    <property type="molecule type" value="Genomic_DNA"/>
</dbReference>
<sequence length="140" mass="16378">MMAASVDDLKRDQKRNQTEMDRCLSESASIDEKLERLEAAKKKVDDALQNAKLLRDTVEKQREELATWKGTKFNTYRSIVENSFSSDYKTFCNRLDEYYDDICDKITQLENERNDQEGLLGWFKSRANDIGNQIEKLVHS</sequence>
<comment type="caution">
    <text evidence="3">The sequence shown here is derived from an EMBL/GenBank/DDBJ whole genome shotgun (WGS) entry which is preliminary data.</text>
</comment>
<evidence type="ECO:0000313" key="5">
    <source>
        <dbReference type="Proteomes" id="UP000543005"/>
    </source>
</evidence>
<accession>A0A7X0ZMW1</accession>
<dbReference type="EMBL" id="JAARZT010000042">
    <property type="protein sequence ID" value="MBC2294715.1"/>
    <property type="molecule type" value="Genomic_DNA"/>
</dbReference>
<dbReference type="EMBL" id="JAASWV010000012">
    <property type="protein sequence ID" value="MBC2311107.1"/>
    <property type="molecule type" value="Genomic_DNA"/>
</dbReference>
<reference evidence="5 6" key="1">
    <citation type="submission" date="2020-03" db="EMBL/GenBank/DDBJ databases">
        <title>Soil Listeria distribution.</title>
        <authorList>
            <person name="Liao J."/>
            <person name="Wiedmann M."/>
        </authorList>
    </citation>
    <scope>NUCLEOTIDE SEQUENCE [LARGE SCALE GENOMIC DNA]</scope>
    <source>
        <strain evidence="4 6">FSL L7-0039</strain>
        <strain evidence="3 5">FSL L7-0051</strain>
        <strain evidence="2 7">FSL L7-0054</strain>
    </source>
</reference>
<protein>
    <submittedName>
        <fullName evidence="3">DUF5082 domain-containing protein</fullName>
    </submittedName>
</protein>
<dbReference type="Proteomes" id="UP000585696">
    <property type="component" value="Unassembled WGS sequence"/>
</dbReference>
<name>A0A7X0ZMW1_9LIST</name>
<evidence type="ECO:0000313" key="4">
    <source>
        <dbReference type="EMBL" id="MBC2311107.1"/>
    </source>
</evidence>
<evidence type="ECO:0000313" key="3">
    <source>
        <dbReference type="EMBL" id="MBC2294715.1"/>
    </source>
</evidence>
<dbReference type="AlphaFoldDB" id="A0A7X0ZMW1"/>
<evidence type="ECO:0000313" key="2">
    <source>
        <dbReference type="EMBL" id="MBC2285604.1"/>
    </source>
</evidence>
<evidence type="ECO:0000256" key="1">
    <source>
        <dbReference type="SAM" id="MobiDB-lite"/>
    </source>
</evidence>
<dbReference type="Proteomes" id="UP000543005">
    <property type="component" value="Unassembled WGS sequence"/>
</dbReference>
<dbReference type="Pfam" id="PF16888">
    <property type="entry name" value="YwqH-like"/>
    <property type="match status" value="1"/>
</dbReference>